<dbReference type="Pfam" id="PF04303">
    <property type="entry name" value="PrpF"/>
    <property type="match status" value="1"/>
</dbReference>
<accession>A0A229Y3U3</accession>
<dbReference type="SUPFAM" id="SSF54506">
    <property type="entry name" value="Diaminopimelate epimerase-like"/>
    <property type="match status" value="2"/>
</dbReference>
<comment type="similarity">
    <text evidence="1">Belongs to the PrpF family.</text>
</comment>
<gene>
    <name evidence="3" type="ORF">KXV57_009557</name>
</gene>
<dbReference type="PANTHER" id="PTHR43709:SF2">
    <property type="entry name" value="DUF453 DOMAIN PROTEIN (AFU_ORTHOLOGUE AFUA_6G00360)"/>
    <property type="match status" value="1"/>
</dbReference>
<organism evidence="3 4">
    <name type="scientific">Aspergillus fumigatus</name>
    <name type="common">Neosartorya fumigata</name>
    <dbReference type="NCBI Taxonomy" id="746128"/>
    <lineage>
        <taxon>Eukaryota</taxon>
        <taxon>Fungi</taxon>
        <taxon>Dikarya</taxon>
        <taxon>Ascomycota</taxon>
        <taxon>Pezizomycotina</taxon>
        <taxon>Eurotiomycetes</taxon>
        <taxon>Eurotiomycetidae</taxon>
        <taxon>Eurotiales</taxon>
        <taxon>Aspergillaceae</taxon>
        <taxon>Aspergillus</taxon>
        <taxon>Aspergillus subgen. Fumigati</taxon>
    </lineage>
</organism>
<dbReference type="Proteomes" id="UP000813423">
    <property type="component" value="Unassembled WGS sequence"/>
</dbReference>
<dbReference type="GO" id="GO:0016853">
    <property type="term" value="F:isomerase activity"/>
    <property type="evidence" value="ECO:0007669"/>
    <property type="project" value="UniProtKB-KW"/>
</dbReference>
<dbReference type="Gene3D" id="3.10.310.10">
    <property type="entry name" value="Diaminopimelate Epimerase, Chain A, domain 1"/>
    <property type="match status" value="2"/>
</dbReference>
<protein>
    <recommendedName>
        <fullName evidence="5">DUF453 domain-containing protein</fullName>
    </recommendedName>
</protein>
<evidence type="ECO:0000313" key="4">
    <source>
        <dbReference type="Proteomes" id="UP000813423"/>
    </source>
</evidence>
<evidence type="ECO:0000256" key="1">
    <source>
        <dbReference type="ARBA" id="ARBA00007673"/>
    </source>
</evidence>
<evidence type="ECO:0000313" key="3">
    <source>
        <dbReference type="EMBL" id="KAH1898504.1"/>
    </source>
</evidence>
<evidence type="ECO:0000256" key="2">
    <source>
        <dbReference type="ARBA" id="ARBA00023235"/>
    </source>
</evidence>
<reference evidence="3" key="1">
    <citation type="submission" date="2021-08" db="EMBL/GenBank/DDBJ databases">
        <title>Global Aspergillus fumigatus from environmental and clinical sources.</title>
        <authorList>
            <person name="Barber A."/>
            <person name="Sae-Ong T."/>
        </authorList>
    </citation>
    <scope>NUCLEOTIDE SEQUENCE</scope>
    <source>
        <strain evidence="3">NRZ-2016-071</strain>
    </source>
</reference>
<proteinExistence type="inferred from homology"/>
<dbReference type="EMBL" id="JAIBSC010000094">
    <property type="protein sequence ID" value="KAH1898504.1"/>
    <property type="molecule type" value="Genomic_DNA"/>
</dbReference>
<comment type="caution">
    <text evidence="3">The sequence shown here is derived from an EMBL/GenBank/DDBJ whole genome shotgun (WGS) entry which is preliminary data.</text>
</comment>
<dbReference type="InterPro" id="IPR007400">
    <property type="entry name" value="PrpF-like"/>
</dbReference>
<dbReference type="AlphaFoldDB" id="A0A229Y3U3"/>
<dbReference type="PANTHER" id="PTHR43709">
    <property type="entry name" value="ACONITATE ISOMERASE-RELATED"/>
    <property type="match status" value="1"/>
</dbReference>
<keyword evidence="2" id="KW-0413">Isomerase</keyword>
<name>A0A229Y3U3_ASPFM</name>
<sequence>MAQAKPPRLLPAFYSIVLLSSADERMSSPLESHWGDLVDESHQDPVDATQWTANLHSSSHKGISDPEDESFRIRTPADSVIGPIADSATALRHVRLFVDFMDIETIPLWKRAAGTTQRKIAFADLTAPLSKKQNSIPAAYYRGGTSRAIFFRKEDLPSEQQQWDDIFRGTIGSPDPYGRQLDGMGGGISSLSKVCVVSKSDRPDADVEYTFVSLGVKNMDVDYSSNCGNMISAVGPYAVDTGLFPVADDADVVSVRIFNTNTGKIIRSTFPVVDGEAAAAGGFAIDGVAGTGARIRLDFIDPAGSRTGKLLPTGKSVDCFDDIPASCVDVGNPCVFVRASDLGVPGNLAPDKIDAHPTLLSQLDSIRRQAGVKMGLAGTTKEVPGSVPKICLVSSPSDAYTSGMMQTPKDVDLVVRALSVGQPHKAVPITVALALATAARVSGTVVADVVSDKPVDPAGITLGHASGKLLVGADFDPTGHVSCATVYRTARRIMEGRVFWKGVST</sequence>
<evidence type="ECO:0008006" key="5">
    <source>
        <dbReference type="Google" id="ProtNLM"/>
    </source>
</evidence>